<evidence type="ECO:0000313" key="2">
    <source>
        <dbReference type="EMBL" id="TNH24922.1"/>
    </source>
</evidence>
<feature type="compositionally biased region" description="Low complexity" evidence="1">
    <location>
        <begin position="73"/>
        <end position="85"/>
    </location>
</feature>
<gene>
    <name evidence="2" type="ORF">FHG89_23830</name>
</gene>
<proteinExistence type="predicted"/>
<dbReference type="Proteomes" id="UP000306145">
    <property type="component" value="Unassembled WGS sequence"/>
</dbReference>
<feature type="region of interest" description="Disordered" evidence="1">
    <location>
        <begin position="73"/>
        <end position="115"/>
    </location>
</feature>
<dbReference type="AlphaFoldDB" id="A0A5C4QIB4"/>
<reference evidence="2 3" key="1">
    <citation type="submission" date="2019-06" db="EMBL/GenBank/DDBJ databases">
        <title>Micromonospora ordensis sp. nov., isolated from deep marine sediment.</title>
        <authorList>
            <person name="Veyisoglu A."/>
            <person name="Carro L."/>
            <person name="Klenk H.-P."/>
            <person name="Sahin N."/>
        </authorList>
    </citation>
    <scope>NUCLEOTIDE SEQUENCE [LARGE SCALE GENOMIC DNA]</scope>
    <source>
        <strain evidence="2 3">S2509</strain>
    </source>
</reference>
<sequence>MPTDQPVQVRSGDLLHLTRTASPQFVRPITVRVIRALTDRHTYHGWLWIDAYQLGPNGDAIARRELYLMPAGAQRLASPPSRAAAPPRPAAPAQPAAPPRRDARRPVRRGPARVG</sequence>
<feature type="compositionally biased region" description="Pro residues" evidence="1">
    <location>
        <begin position="86"/>
        <end position="98"/>
    </location>
</feature>
<name>A0A5C4QIB4_9ACTN</name>
<feature type="compositionally biased region" description="Basic residues" evidence="1">
    <location>
        <begin position="106"/>
        <end position="115"/>
    </location>
</feature>
<organism evidence="2 3">
    <name type="scientific">Micromonospora orduensis</name>
    <dbReference type="NCBI Taxonomy" id="1420891"/>
    <lineage>
        <taxon>Bacteria</taxon>
        <taxon>Bacillati</taxon>
        <taxon>Actinomycetota</taxon>
        <taxon>Actinomycetes</taxon>
        <taxon>Micromonosporales</taxon>
        <taxon>Micromonosporaceae</taxon>
        <taxon>Micromonospora</taxon>
    </lineage>
</organism>
<evidence type="ECO:0000313" key="3">
    <source>
        <dbReference type="Proteomes" id="UP000306145"/>
    </source>
</evidence>
<dbReference type="RefSeq" id="WP_139586639.1">
    <property type="nucleotide sequence ID" value="NZ_VDFY01000208.1"/>
</dbReference>
<accession>A0A5C4QIB4</accession>
<evidence type="ECO:0000256" key="1">
    <source>
        <dbReference type="SAM" id="MobiDB-lite"/>
    </source>
</evidence>
<dbReference type="EMBL" id="VDFY01000208">
    <property type="protein sequence ID" value="TNH24922.1"/>
    <property type="molecule type" value="Genomic_DNA"/>
</dbReference>
<dbReference type="OrthoDB" id="3394592at2"/>
<comment type="caution">
    <text evidence="2">The sequence shown here is derived from an EMBL/GenBank/DDBJ whole genome shotgun (WGS) entry which is preliminary data.</text>
</comment>
<protein>
    <submittedName>
        <fullName evidence="2">Uncharacterized protein</fullName>
    </submittedName>
</protein>
<keyword evidence="3" id="KW-1185">Reference proteome</keyword>